<dbReference type="SUPFAM" id="SSF103481">
    <property type="entry name" value="Multidrug resistance efflux transporter EmrE"/>
    <property type="match status" value="2"/>
</dbReference>
<feature type="transmembrane region" description="Helical" evidence="7">
    <location>
        <begin position="205"/>
        <end position="227"/>
    </location>
</feature>
<dbReference type="PANTHER" id="PTHR32322">
    <property type="entry name" value="INNER MEMBRANE TRANSPORTER"/>
    <property type="match status" value="1"/>
</dbReference>
<keyword evidence="5 7" id="KW-0472">Membrane</keyword>
<comment type="similarity">
    <text evidence="2">Belongs to the EamA transporter family.</text>
</comment>
<evidence type="ECO:0000259" key="8">
    <source>
        <dbReference type="Pfam" id="PF00892"/>
    </source>
</evidence>
<dbReference type="EMBL" id="PVZF01000010">
    <property type="protein sequence ID" value="PRY12545.1"/>
    <property type="molecule type" value="Genomic_DNA"/>
</dbReference>
<reference evidence="9 10" key="1">
    <citation type="submission" date="2018-03" db="EMBL/GenBank/DDBJ databases">
        <title>Genomic Encyclopedia of Archaeal and Bacterial Type Strains, Phase II (KMG-II): from individual species to whole genera.</title>
        <authorList>
            <person name="Goeker M."/>
        </authorList>
    </citation>
    <scope>NUCLEOTIDE SEQUENCE [LARGE SCALE GENOMIC DNA]</scope>
    <source>
        <strain evidence="9 10">DSM 19711</strain>
    </source>
</reference>
<feature type="compositionally biased region" description="Basic and acidic residues" evidence="6">
    <location>
        <begin position="287"/>
        <end position="301"/>
    </location>
</feature>
<keyword evidence="3 7" id="KW-0812">Transmembrane</keyword>
<evidence type="ECO:0000256" key="7">
    <source>
        <dbReference type="SAM" id="Phobius"/>
    </source>
</evidence>
<feature type="transmembrane region" description="Helical" evidence="7">
    <location>
        <begin position="239"/>
        <end position="256"/>
    </location>
</feature>
<dbReference type="Pfam" id="PF00892">
    <property type="entry name" value="EamA"/>
    <property type="match status" value="1"/>
</dbReference>
<evidence type="ECO:0000256" key="6">
    <source>
        <dbReference type="SAM" id="MobiDB-lite"/>
    </source>
</evidence>
<organism evidence="9 10">
    <name type="scientific">Kineococcus rhizosphaerae</name>
    <dbReference type="NCBI Taxonomy" id="559628"/>
    <lineage>
        <taxon>Bacteria</taxon>
        <taxon>Bacillati</taxon>
        <taxon>Actinomycetota</taxon>
        <taxon>Actinomycetes</taxon>
        <taxon>Kineosporiales</taxon>
        <taxon>Kineosporiaceae</taxon>
        <taxon>Kineococcus</taxon>
    </lineage>
</organism>
<proteinExistence type="inferred from homology"/>
<evidence type="ECO:0000256" key="4">
    <source>
        <dbReference type="ARBA" id="ARBA00022989"/>
    </source>
</evidence>
<sequence>MSVRSVVLVVVWSSGFVGAELGARHAGPDTVLAWRSLATAVLLLPWLVPAVRRFSRRDWLRQAVVGLLSQVVYLGGVFWAAAAGVPAGTSALVTSLQPAVVLVATTRLTRRRLRPAHLAGLALGTAGVALTALGDLRAGVAVVALALPALAMAGLSAGTLLQDRWWAGSTPPPGPTLAVQSLVTAGSFTAVAAGAGHLAPPPTTGFWTAVAWSAMAGIGSYGVYHLVTTRDGAGRASTLLYLTPAVTAGWAAAVFGQGLRPASVAGLLVAAGAVVLLRDAPGTGRAPARDDDRTPARDVRPVRPRPPGPARTRTPR</sequence>
<protein>
    <submittedName>
        <fullName evidence="9">Drug/metabolite transporter (DMT)-like permease</fullName>
    </submittedName>
</protein>
<keyword evidence="10" id="KW-1185">Reference proteome</keyword>
<evidence type="ECO:0000313" key="9">
    <source>
        <dbReference type="EMBL" id="PRY12545.1"/>
    </source>
</evidence>
<dbReference type="InterPro" id="IPR050638">
    <property type="entry name" value="AA-Vitamin_Transporters"/>
</dbReference>
<comment type="subcellular location">
    <subcellularLocation>
        <location evidence="1">Membrane</location>
        <topology evidence="1">Multi-pass membrane protein</topology>
    </subcellularLocation>
</comment>
<dbReference type="PANTHER" id="PTHR32322:SF2">
    <property type="entry name" value="EAMA DOMAIN-CONTAINING PROTEIN"/>
    <property type="match status" value="1"/>
</dbReference>
<name>A0A2T0R0B3_9ACTN</name>
<feature type="domain" description="EamA" evidence="8">
    <location>
        <begin position="7"/>
        <end position="131"/>
    </location>
</feature>
<feature type="region of interest" description="Disordered" evidence="6">
    <location>
        <begin position="281"/>
        <end position="316"/>
    </location>
</feature>
<comment type="caution">
    <text evidence="9">The sequence shown here is derived from an EMBL/GenBank/DDBJ whole genome shotgun (WGS) entry which is preliminary data.</text>
</comment>
<feature type="transmembrane region" description="Helical" evidence="7">
    <location>
        <begin position="32"/>
        <end position="51"/>
    </location>
</feature>
<evidence type="ECO:0000313" key="10">
    <source>
        <dbReference type="Proteomes" id="UP000238083"/>
    </source>
</evidence>
<evidence type="ECO:0000256" key="5">
    <source>
        <dbReference type="ARBA" id="ARBA00023136"/>
    </source>
</evidence>
<feature type="transmembrane region" description="Helical" evidence="7">
    <location>
        <begin position="140"/>
        <end position="161"/>
    </location>
</feature>
<keyword evidence="4 7" id="KW-1133">Transmembrane helix</keyword>
<dbReference type="AlphaFoldDB" id="A0A2T0R0B3"/>
<evidence type="ECO:0000256" key="1">
    <source>
        <dbReference type="ARBA" id="ARBA00004141"/>
    </source>
</evidence>
<dbReference type="Proteomes" id="UP000238083">
    <property type="component" value="Unassembled WGS sequence"/>
</dbReference>
<evidence type="ECO:0000256" key="3">
    <source>
        <dbReference type="ARBA" id="ARBA00022692"/>
    </source>
</evidence>
<dbReference type="RefSeq" id="WP_170127365.1">
    <property type="nucleotide sequence ID" value="NZ_PVZF01000010.1"/>
</dbReference>
<dbReference type="InterPro" id="IPR037185">
    <property type="entry name" value="EmrE-like"/>
</dbReference>
<accession>A0A2T0R0B3</accession>
<dbReference type="GO" id="GO:0016020">
    <property type="term" value="C:membrane"/>
    <property type="evidence" value="ECO:0007669"/>
    <property type="project" value="UniProtKB-SubCell"/>
</dbReference>
<gene>
    <name evidence="9" type="ORF">CLV37_110105</name>
</gene>
<dbReference type="InterPro" id="IPR000620">
    <property type="entry name" value="EamA_dom"/>
</dbReference>
<feature type="transmembrane region" description="Helical" evidence="7">
    <location>
        <begin position="182"/>
        <end position="199"/>
    </location>
</feature>
<feature type="transmembrane region" description="Helical" evidence="7">
    <location>
        <begin position="116"/>
        <end position="134"/>
    </location>
</feature>
<feature type="transmembrane region" description="Helical" evidence="7">
    <location>
        <begin position="63"/>
        <end position="81"/>
    </location>
</feature>
<evidence type="ECO:0000256" key="2">
    <source>
        <dbReference type="ARBA" id="ARBA00007362"/>
    </source>
</evidence>